<dbReference type="Gene3D" id="3.20.20.450">
    <property type="entry name" value="EAL domain"/>
    <property type="match status" value="1"/>
</dbReference>
<dbReference type="PANTHER" id="PTHR33121:SF70">
    <property type="entry name" value="SIGNALING PROTEIN YKOW"/>
    <property type="match status" value="1"/>
</dbReference>
<dbReference type="GO" id="GO:0071111">
    <property type="term" value="F:cyclic-guanylate-specific phosphodiesterase activity"/>
    <property type="evidence" value="ECO:0007669"/>
    <property type="project" value="InterPro"/>
</dbReference>
<dbReference type="Proteomes" id="UP000051442">
    <property type="component" value="Unassembled WGS sequence"/>
</dbReference>
<protein>
    <submittedName>
        <fullName evidence="2">C-di-GMP-specific phosphodiesterase</fullName>
    </submittedName>
</protein>
<comment type="caution">
    <text evidence="2">The sequence shown here is derived from an EMBL/GenBank/DDBJ whole genome shotgun (WGS) entry which is preliminary data.</text>
</comment>
<gene>
    <name evidence="2" type="ORF">FD14_GL001382</name>
</gene>
<dbReference type="STRING" id="1423804.FD14_GL001382"/>
<keyword evidence="3" id="KW-1185">Reference proteome</keyword>
<proteinExistence type="predicted"/>
<organism evidence="2 3">
    <name type="scientific">Secundilactobacillus similis DSM 23365 = JCM 2765</name>
    <dbReference type="NCBI Taxonomy" id="1423804"/>
    <lineage>
        <taxon>Bacteria</taxon>
        <taxon>Bacillati</taxon>
        <taxon>Bacillota</taxon>
        <taxon>Bacilli</taxon>
        <taxon>Lactobacillales</taxon>
        <taxon>Lactobacillaceae</taxon>
        <taxon>Secundilactobacillus</taxon>
    </lineage>
</organism>
<dbReference type="SMART" id="SM00052">
    <property type="entry name" value="EAL"/>
    <property type="match status" value="1"/>
</dbReference>
<dbReference type="AlphaFoldDB" id="A0A0R2FDI7"/>
<dbReference type="OrthoDB" id="2315942at2"/>
<dbReference type="InterPro" id="IPR001633">
    <property type="entry name" value="EAL_dom"/>
</dbReference>
<dbReference type="InterPro" id="IPR050706">
    <property type="entry name" value="Cyclic-di-GMP_PDE-like"/>
</dbReference>
<evidence type="ECO:0000313" key="3">
    <source>
        <dbReference type="Proteomes" id="UP000051442"/>
    </source>
</evidence>
<dbReference type="PANTHER" id="PTHR33121">
    <property type="entry name" value="CYCLIC DI-GMP PHOSPHODIESTERASE PDEF"/>
    <property type="match status" value="1"/>
</dbReference>
<dbReference type="EMBL" id="AYZM01000021">
    <property type="protein sequence ID" value="KRN26520.1"/>
    <property type="molecule type" value="Genomic_DNA"/>
</dbReference>
<dbReference type="InterPro" id="IPR035919">
    <property type="entry name" value="EAL_sf"/>
</dbReference>
<feature type="domain" description="EAL" evidence="1">
    <location>
        <begin position="1"/>
        <end position="219"/>
    </location>
</feature>
<reference evidence="2 3" key="1">
    <citation type="journal article" date="2015" name="Genome Announc.">
        <title>Expanding the biotechnology potential of lactobacilli through comparative genomics of 213 strains and associated genera.</title>
        <authorList>
            <person name="Sun Z."/>
            <person name="Harris H.M."/>
            <person name="McCann A."/>
            <person name="Guo C."/>
            <person name="Argimon S."/>
            <person name="Zhang W."/>
            <person name="Yang X."/>
            <person name="Jeffery I.B."/>
            <person name="Cooney J.C."/>
            <person name="Kagawa T.F."/>
            <person name="Liu W."/>
            <person name="Song Y."/>
            <person name="Salvetti E."/>
            <person name="Wrobel A."/>
            <person name="Rasinkangas P."/>
            <person name="Parkhill J."/>
            <person name="Rea M.C."/>
            <person name="O'Sullivan O."/>
            <person name="Ritari J."/>
            <person name="Douillard F.P."/>
            <person name="Paul Ross R."/>
            <person name="Yang R."/>
            <person name="Briner A.E."/>
            <person name="Felis G.E."/>
            <person name="de Vos W.M."/>
            <person name="Barrangou R."/>
            <person name="Klaenhammer T.R."/>
            <person name="Caufield P.W."/>
            <person name="Cui Y."/>
            <person name="Zhang H."/>
            <person name="O'Toole P.W."/>
        </authorList>
    </citation>
    <scope>NUCLEOTIDE SEQUENCE [LARGE SCALE GENOMIC DNA]</scope>
    <source>
        <strain evidence="2 3">DSM 23365</strain>
    </source>
</reference>
<dbReference type="SUPFAM" id="SSF141868">
    <property type="entry name" value="EAL domain-like"/>
    <property type="match status" value="1"/>
</dbReference>
<name>A0A0R2FDI7_9LACO</name>
<sequence length="219" mass="25133">MTEGQELAIGYELFIREYRDGHWILPEDFEAISATTLESLLLRSLQILPAETTLLSFNLEQTQFIDPQYAEMVARVQAQTSIRLFTELTERNSPTVTADQLICASQYFKHLGLLVCVDDVGTGDNQTNLVMQLDDYVDEYKFALQNLRPFNDIKAVEPALKYWYELAASHHKVLAIEGVETAAELDFVQQYYPCDIIQGYYIGRPVKLFDPVAEKHEQR</sequence>
<dbReference type="Pfam" id="PF00563">
    <property type="entry name" value="EAL"/>
    <property type="match status" value="1"/>
</dbReference>
<dbReference type="PATRIC" id="fig|1423804.4.peg.1492"/>
<evidence type="ECO:0000313" key="2">
    <source>
        <dbReference type="EMBL" id="KRN26520.1"/>
    </source>
</evidence>
<dbReference type="PROSITE" id="PS50883">
    <property type="entry name" value="EAL"/>
    <property type="match status" value="1"/>
</dbReference>
<evidence type="ECO:0000259" key="1">
    <source>
        <dbReference type="PROSITE" id="PS50883"/>
    </source>
</evidence>
<accession>A0A0R2FDI7</accession>